<evidence type="ECO:0000313" key="3">
    <source>
        <dbReference type="Proteomes" id="UP000030700"/>
    </source>
</evidence>
<keyword evidence="3" id="KW-1185">Reference proteome</keyword>
<feature type="transmembrane region" description="Helical" evidence="1">
    <location>
        <begin position="14"/>
        <end position="35"/>
    </location>
</feature>
<keyword evidence="1" id="KW-0472">Membrane</keyword>
<dbReference type="STRING" id="1499966.U14_00774"/>
<dbReference type="Proteomes" id="UP000030700">
    <property type="component" value="Unassembled WGS sequence"/>
</dbReference>
<dbReference type="AlphaFoldDB" id="A0A0S6VUT5"/>
<accession>A0A0S6VUT5</accession>
<name>A0A0S6VUT5_9BACT</name>
<keyword evidence="1" id="KW-0812">Transmembrane</keyword>
<feature type="transmembrane region" description="Helical" evidence="1">
    <location>
        <begin position="82"/>
        <end position="107"/>
    </location>
</feature>
<gene>
    <name evidence="2" type="ORF">U14_00774</name>
</gene>
<protein>
    <submittedName>
        <fullName evidence="2">Uncharacterized protein</fullName>
    </submittedName>
</protein>
<evidence type="ECO:0000256" key="1">
    <source>
        <dbReference type="SAM" id="Phobius"/>
    </source>
</evidence>
<organism evidence="2">
    <name type="scientific">Candidatus Moduliflexus flocculans</name>
    <dbReference type="NCBI Taxonomy" id="1499966"/>
    <lineage>
        <taxon>Bacteria</taxon>
        <taxon>Candidatus Moduliflexota</taxon>
        <taxon>Candidatus Moduliflexia</taxon>
        <taxon>Candidatus Moduliflexales</taxon>
        <taxon>Candidatus Moduliflexaceae</taxon>
    </lineage>
</organism>
<sequence length="142" mass="15515">MSVRIDMTACKKRLAVAWFIGGGVIFFVLLIQTLLGHYGDKAKEAWAWFLPSIVPTLSLIVSGVVVSGPLGKDLETKTVNRFAFNLSFVLSICYLIVVSLTIFISPFSTLPPLELMKMSNLWLAPMQGLVSAALAAFFVSTK</sequence>
<dbReference type="EMBL" id="DF820455">
    <property type="protein sequence ID" value="GAK49551.1"/>
    <property type="molecule type" value="Genomic_DNA"/>
</dbReference>
<evidence type="ECO:0000313" key="2">
    <source>
        <dbReference type="EMBL" id="GAK49551.1"/>
    </source>
</evidence>
<feature type="transmembrane region" description="Helical" evidence="1">
    <location>
        <begin position="47"/>
        <end position="70"/>
    </location>
</feature>
<dbReference type="HOGENOM" id="CLU_1811979_0_0_0"/>
<feature type="transmembrane region" description="Helical" evidence="1">
    <location>
        <begin position="119"/>
        <end position="139"/>
    </location>
</feature>
<keyword evidence="1" id="KW-1133">Transmembrane helix</keyword>
<proteinExistence type="predicted"/>
<reference evidence="2" key="1">
    <citation type="journal article" date="2015" name="PeerJ">
        <title>First genomic representation of candidate bacterial phylum KSB3 points to enhanced environmental sensing as a trigger of wastewater bulking.</title>
        <authorList>
            <person name="Sekiguchi Y."/>
            <person name="Ohashi A."/>
            <person name="Parks D.H."/>
            <person name="Yamauchi T."/>
            <person name="Tyson G.W."/>
            <person name="Hugenholtz P."/>
        </authorList>
    </citation>
    <scope>NUCLEOTIDE SEQUENCE [LARGE SCALE GENOMIC DNA]</scope>
</reference>